<dbReference type="InterPro" id="IPR022033">
    <property type="entry name" value="Rav1p_C"/>
</dbReference>
<dbReference type="WBParaSite" id="MCU_005334-RB">
    <property type="protein sequence ID" value="MCU_005334-RB"/>
    <property type="gene ID" value="MCU_005334"/>
</dbReference>
<evidence type="ECO:0000313" key="3">
    <source>
        <dbReference type="WBParaSite" id="MCU_005334-RB"/>
    </source>
</evidence>
<accession>A0A5K3F3V2</accession>
<name>A0A5K3F3V2_MESCO</name>
<dbReference type="InterPro" id="IPR015943">
    <property type="entry name" value="WD40/YVTN_repeat-like_dom_sf"/>
</dbReference>
<feature type="region of interest" description="Disordered" evidence="1">
    <location>
        <begin position="2394"/>
        <end position="2445"/>
    </location>
</feature>
<organism evidence="3">
    <name type="scientific">Mesocestoides corti</name>
    <name type="common">Flatworm</name>
    <dbReference type="NCBI Taxonomy" id="53468"/>
    <lineage>
        <taxon>Eukaryota</taxon>
        <taxon>Metazoa</taxon>
        <taxon>Spiralia</taxon>
        <taxon>Lophotrochozoa</taxon>
        <taxon>Platyhelminthes</taxon>
        <taxon>Cestoda</taxon>
        <taxon>Eucestoda</taxon>
        <taxon>Cyclophyllidea</taxon>
        <taxon>Mesocestoididae</taxon>
        <taxon>Mesocestoides</taxon>
    </lineage>
</organism>
<feature type="domain" description="RAVE complex protein Rav1 C-terminal" evidence="2">
    <location>
        <begin position="1517"/>
        <end position="1873"/>
    </location>
</feature>
<dbReference type="PANTHER" id="PTHR13950:SF9">
    <property type="entry name" value="RABCONNECTIN-3A"/>
    <property type="match status" value="1"/>
</dbReference>
<feature type="compositionally biased region" description="Polar residues" evidence="1">
    <location>
        <begin position="2430"/>
        <end position="2440"/>
    </location>
</feature>
<feature type="compositionally biased region" description="Polar residues" evidence="1">
    <location>
        <begin position="2717"/>
        <end position="2736"/>
    </location>
</feature>
<dbReference type="Pfam" id="PF12234">
    <property type="entry name" value="Rav1p_C"/>
    <property type="match status" value="1"/>
</dbReference>
<dbReference type="GO" id="GO:0043291">
    <property type="term" value="C:RAVE complex"/>
    <property type="evidence" value="ECO:0007669"/>
    <property type="project" value="TreeGrafter"/>
</dbReference>
<sequence>MQLHQIIAGSCNKTGGCISSLKYLGSFYIIYGSGKSVVFLDESLLQIQSITATFGASGKEIVSLACEDFGGLIAVSDGETVAVFEPTEVGDTGKARWRETRRLSPRGKVTALAWFPLTSGGKEPTLLIGFSSPSASKSSCYYLSAWNLTGPLRMATSSSSSSWHCAWTEVSPGEIERLSVSPDGRFIACQSAQLLGRTKTDPPSGHRSRRTLHVWREMPHFHQPSEPSDGKPKQSSPQRPEWVPFLLNHPDNVVSFSWRPTSRYLPPGWIPNALLTSCYDGVARIWFECSLWVEGINDPRRASTSGTSRQFSPCDCTSSDASLVPAFAHHPVLQYYLKLRLLLPLDTVASDTISELGHLFHLNNQPQASSFVLVSSINAADTNLSFFSADCDASSLRGEYILQWMNNKAIEFDQKFDRFLRRLISDMASCPTDKMDTAHAVDKLKQQIGVLDHMVLRCISDWSNTLDAILMIHPIDGSLLVWTVNNLDRSASNGSMLCQHVFALVGGTLNSVTDTVPPEGTQYRHICQTTVSLRSRLPNVVLPHEASAIAHNPLLFINFSEHESSLLSPAYLMMADLIIARLDLHRDVNKSYLQRIHSIHSICSQSLESRNLSTLHLYSSANADGRAIKRLSAFRDSTKFSGVLNVMAMAPGVISQANGHGLPVDLMICHPMLPVVLTLSASELILWQIPPRPPGPLSTPSSTTLRLFGSHRAGVGVALPPYRTAAFFPCLLSPYLKTSDSATAVQPLSVFVSETANALEFFCITTTGQVVEIGKFETRVEDVCSPFLCVVPAVPPMVSTSEVASSYLVIRITSGPCGGQMSLCRAETWRVDLNPCFVVNATLSAVDVPVENIPSSSDPHFRYKIIIASKKVSDQELPLEMGVHVTSVGWAPPSYTGNSLRHPPYLITTTCSDGGTRFWTVATGSNTNHQISAVESLQWVEWELPISELHASRIYIPSQLLSEELAVEESCESSSNPSDPSQPQSMKNSHSYAQAFAAASASNYRVAISCARHAMDPIMVAIFECQSTGGSEWTLEDIVAPSEETRPSSVAPSKMPDLQLDWINTEDGGCMLSVFCDQTLAIFAIVCSEVCSPAKPHVQTCSTRTSLGEVGLRWACIQRVKFAFADSSLSQAHRILWLPGGLLVVNHGSEIHLFSQWPSQKRPGTELETDVANGAFDKVESLEAKKVDLPQLYPHDAADTRYFSNSSRLKPKLSHVVPHLSLSECRAGQPFDHPMFTNYGLFEAAQLSNPLLPQFHPRQLFEWLNFGRLRRVQALLVHLTRCLSAVDVACGGGGEEAMLENDVPLPTVHTATSARPPDLEIPPLPLYVLLTLDSLSSHRATTKSPFGGMDHVDTSVTSYNGLDFTDDGPFSSLDDELAASLSGAEDVPVSDVDATAGATGALSQPDHWRASLEALGYLHNGHPSNPLWDPNNLDDLYSLLKFGTEEAQILSDLLSRYHLPGLSRLDQMYLLGIAELMANTRAEITDRLSGISAAVHQVLPDRHGGNGFSSNGISDLELDECGLRFLMTMRLFSYLCGTLPPGKRNQLLKSGLTSRSFVWAFHSEADEVLLNFLPSRKHQRQHPAIDSSGNNSGLSWSEFKRYGCGWWLRSEAALMQCLETVARSEFLRTKDPMESAIFYLAMRKHTVLASLFKSTGNRMLENFFRSDFSPGSAACRQAKLNAFRLLSQHKYHQAAALFLAGGWLEDAIKVCVDSIKDLQLAVVIARLHSLYPGVSAFCEGTASPYHKFLRAHVICHQDPYLRSIAYWVLMEPLNALKTLLQEPSLRADEMSSVRCRHPSGGLYSIVDEVDFEVYPSVFKLYTYLRSHPLVLRQLRLTDESKAVRNQLNESDRRLYFRTAYHYNAIGCPALSLEVLNRLPLCSPTNTVLSKKVDETSSESVLSTKDTNTLFGLIKRVEAPPRETNFTISYDDIGDNVKCTFDEIAPSVSPSESNVLNAPLCHQGKNSTNLGDVLARLDLIHLDIKVLVCLRLFSNELCGFSTSLSTEGSRMRQHIWIWLENVVAIITDITNILNNDSSFKHVPWLTKSPPRFTSEEQPTFLPLDDHGVVEDGEVVVSPCGQVEDLHVFNSHRRKWIKSNLSILQSLINFCNLHGDTDVNLCIVRLELVHLIMETLSGPTQCSPSPHNCLSRLVKSVPLFRAVYSLPPDNVTRLLPHPFYIIKSLIDDINALLADIPPPYSNVQPVVALGRSRCPSRCDGDLFRRISILRNLCLSLSAWALQCLSPGGWRLGHRSSSGVAVPASLITSGSLEHFSKHPTPLSPNTKPCDWPGISDLVCAKSDDCQAVNRQHCLLGVLAEALLAVYMGLGLCALYSRDCSALYRLASSARLGDAAIWARVFGGGYRAKPIRPPAPLSRSSSPPATSSTHAPLLASKLLVPPPSSSQTSPNASPSSPTSPAATAKSSPRAKTSHQGCPKSTSSAPRRDEWFLPPQCSIVKCLLEKPKKSEENPSDAASIYDTDDSNYGSYVDSPKCRRRRHRRHRRAPKHLLAAAEESLEITEGSDGTVHQSSSGFPDSFHFNATVSSSSSSSESDGSDEDDHHNRQWSRGDSYAWRLMRLAFVRLMGQQVKELINLLNLDNDQLTTYAPSLLQYAGVLNQWLAGYEKMMTVGVEADAKEELRSFIPGVDLCSPQHPSDDAPGGVVSRMALLLNHNASPFQTRDPCSLPVKRLWFCLLGQPTLSETFVHWIYRLPSHRSQSQKTTKWEDSNQPPTSSFSPITDKKDLCESSPTFRGNSKETAAPAVDAGDAQDPPLPTLHEFHSQLLHREAEPAACICIDKVHGKYVAVALPKQLIEISLSNFSAADWLSDDVAHERALHSKSCPSLLYKSASDYVERMRESSEAETREIFPKPGSHVALKRSVCGVQKLSAHPLLPFYLCGTASGSVHVLEWTSAEPVVSTLTNTFALTFQGLAAPLPIGVRGNPVSTLHMDSSGKRFGCGDNAGNFGLWNLDISGSNQHPYFNCRCHGRGILDFTFVRGTSTLFATVGIGGTPLFVTGNATGAAFSLSTAGRSRHGTLLSAIAPSDLEAANLALWDALMPPKRAAVLSFSEAPLDSACTCVASVPSGSSDCLLVVGTRRGELIVVDVRRQPGVVFVNQNPHDGLALRSVYCDKSTNTLTTTGADGLVKVWRLSEPSSLLATFQPDCVSTHGYRAAAAASIAAAALFRGNQSAAVAAAARSGIAHILPLPSTLSATDNDTGLPIHGSRFLACGFDGCIQLCSVTLRPEPVWPQN</sequence>
<dbReference type="Gene3D" id="2.130.10.10">
    <property type="entry name" value="YVTN repeat-like/Quinoprotein amine dehydrogenase"/>
    <property type="match status" value="2"/>
</dbReference>
<feature type="compositionally biased region" description="Low complexity" evidence="1">
    <location>
        <begin position="972"/>
        <end position="987"/>
    </location>
</feature>
<feature type="region of interest" description="Disordered" evidence="1">
    <location>
        <begin position="967"/>
        <end position="987"/>
    </location>
</feature>
<feature type="compositionally biased region" description="Low complexity" evidence="1">
    <location>
        <begin position="2401"/>
        <end position="2426"/>
    </location>
</feature>
<evidence type="ECO:0000256" key="1">
    <source>
        <dbReference type="SAM" id="MobiDB-lite"/>
    </source>
</evidence>
<feature type="compositionally biased region" description="Polar residues" evidence="1">
    <location>
        <begin position="2746"/>
        <end position="2756"/>
    </location>
</feature>
<feature type="region of interest" description="Disordered" evidence="1">
    <location>
        <begin position="2541"/>
        <end position="2563"/>
    </location>
</feature>
<feature type="region of interest" description="Disordered" evidence="1">
    <location>
        <begin position="2717"/>
        <end position="2774"/>
    </location>
</feature>
<reference evidence="3" key="1">
    <citation type="submission" date="2019-11" db="UniProtKB">
        <authorList>
            <consortium name="WormBaseParasite"/>
        </authorList>
    </citation>
    <scope>IDENTIFICATION</scope>
</reference>
<proteinExistence type="predicted"/>
<feature type="region of interest" description="Disordered" evidence="1">
    <location>
        <begin position="2462"/>
        <end position="2506"/>
    </location>
</feature>
<dbReference type="InterPro" id="IPR052208">
    <property type="entry name" value="DmX-like/RAVE_component"/>
</dbReference>
<dbReference type="GO" id="GO:0007035">
    <property type="term" value="P:vacuolar acidification"/>
    <property type="evidence" value="ECO:0007669"/>
    <property type="project" value="TreeGrafter"/>
</dbReference>
<feature type="region of interest" description="Disordered" evidence="1">
    <location>
        <begin position="220"/>
        <end position="241"/>
    </location>
</feature>
<dbReference type="SMART" id="SM00320">
    <property type="entry name" value="WD40"/>
    <property type="match status" value="7"/>
</dbReference>
<dbReference type="SUPFAM" id="SSF50978">
    <property type="entry name" value="WD40 repeat-like"/>
    <property type="match status" value="2"/>
</dbReference>
<feature type="compositionally biased region" description="Basic residues" evidence="1">
    <location>
        <begin position="2492"/>
        <end position="2505"/>
    </location>
</feature>
<evidence type="ECO:0000259" key="2">
    <source>
        <dbReference type="Pfam" id="PF12234"/>
    </source>
</evidence>
<dbReference type="InterPro" id="IPR036322">
    <property type="entry name" value="WD40_repeat_dom_sf"/>
</dbReference>
<dbReference type="PANTHER" id="PTHR13950">
    <property type="entry name" value="RABCONNECTIN-RELATED"/>
    <property type="match status" value="1"/>
</dbReference>
<dbReference type="InterPro" id="IPR001680">
    <property type="entry name" value="WD40_rpt"/>
</dbReference>
<protein>
    <submittedName>
        <fullName evidence="3">Rav1p_C domain-containing protein</fullName>
    </submittedName>
</protein>